<gene>
    <name evidence="2" type="ORF">GCM10022246_25810</name>
</gene>
<sequence length="200" mass="22616">MELKDFINNGMLELYLMGLLSPEEVSLVERMRSEYPEINSELAKIEDFIEKDAMRNAVSPPEQIDKKMELIFEGLEAEQNMQLSLLPLISAFSNSDYWLKLVSPLLPKIHSGERFEKLLRHGNGVMQVLVRSSSDIEEEIHDRLDESFLILEGTCICRIGNSSFNMGPGDFMQIPLYQPHNVSITSASVTAILQHVECAG</sequence>
<protein>
    <recommendedName>
        <fullName evidence="1">Cupin type-2 domain-containing protein</fullName>
    </recommendedName>
</protein>
<dbReference type="InterPro" id="IPR014710">
    <property type="entry name" value="RmlC-like_jellyroll"/>
</dbReference>
<dbReference type="Pfam" id="PF07883">
    <property type="entry name" value="Cupin_2"/>
    <property type="match status" value="1"/>
</dbReference>
<keyword evidence="3" id="KW-1185">Reference proteome</keyword>
<comment type="caution">
    <text evidence="2">The sequence shown here is derived from an EMBL/GenBank/DDBJ whole genome shotgun (WGS) entry which is preliminary data.</text>
</comment>
<evidence type="ECO:0000313" key="2">
    <source>
        <dbReference type="EMBL" id="GAA3972339.1"/>
    </source>
</evidence>
<reference evidence="3" key="1">
    <citation type="journal article" date="2019" name="Int. J. Syst. Evol. Microbiol.">
        <title>The Global Catalogue of Microorganisms (GCM) 10K type strain sequencing project: providing services to taxonomists for standard genome sequencing and annotation.</title>
        <authorList>
            <consortium name="The Broad Institute Genomics Platform"/>
            <consortium name="The Broad Institute Genome Sequencing Center for Infectious Disease"/>
            <person name="Wu L."/>
            <person name="Ma J."/>
        </authorList>
    </citation>
    <scope>NUCLEOTIDE SEQUENCE [LARGE SCALE GENOMIC DNA]</scope>
    <source>
        <strain evidence="3">JCM 17338</strain>
    </source>
</reference>
<organism evidence="2 3">
    <name type="scientific">Pedobacter ginsengiterrae</name>
    <dbReference type="NCBI Taxonomy" id="871696"/>
    <lineage>
        <taxon>Bacteria</taxon>
        <taxon>Pseudomonadati</taxon>
        <taxon>Bacteroidota</taxon>
        <taxon>Sphingobacteriia</taxon>
        <taxon>Sphingobacteriales</taxon>
        <taxon>Sphingobacteriaceae</taxon>
        <taxon>Pedobacter</taxon>
    </lineage>
</organism>
<proteinExistence type="predicted"/>
<dbReference type="InterPro" id="IPR013096">
    <property type="entry name" value="Cupin_2"/>
</dbReference>
<dbReference type="EMBL" id="BAABAK010000015">
    <property type="protein sequence ID" value="GAA3972339.1"/>
    <property type="molecule type" value="Genomic_DNA"/>
</dbReference>
<dbReference type="RefSeq" id="WP_344767673.1">
    <property type="nucleotide sequence ID" value="NZ_BAABAK010000015.1"/>
</dbReference>
<accession>A0ABP7PWT0</accession>
<name>A0ABP7PWT0_9SPHI</name>
<evidence type="ECO:0000313" key="3">
    <source>
        <dbReference type="Proteomes" id="UP001501081"/>
    </source>
</evidence>
<dbReference type="SUPFAM" id="SSF51182">
    <property type="entry name" value="RmlC-like cupins"/>
    <property type="match status" value="1"/>
</dbReference>
<dbReference type="InterPro" id="IPR011051">
    <property type="entry name" value="RmlC_Cupin_sf"/>
</dbReference>
<dbReference type="Gene3D" id="2.60.120.10">
    <property type="entry name" value="Jelly Rolls"/>
    <property type="match status" value="1"/>
</dbReference>
<feature type="domain" description="Cupin type-2" evidence="1">
    <location>
        <begin position="135"/>
        <end position="188"/>
    </location>
</feature>
<dbReference type="Proteomes" id="UP001501081">
    <property type="component" value="Unassembled WGS sequence"/>
</dbReference>
<evidence type="ECO:0000259" key="1">
    <source>
        <dbReference type="Pfam" id="PF07883"/>
    </source>
</evidence>